<evidence type="ECO:0000256" key="4">
    <source>
        <dbReference type="ARBA" id="ARBA00023002"/>
    </source>
</evidence>
<keyword evidence="4 7" id="KW-0560">Oxidoreductase</keyword>
<dbReference type="InterPro" id="IPR037944">
    <property type="entry name" value="PRX5-like"/>
</dbReference>
<dbReference type="CDD" id="cd03013">
    <property type="entry name" value="PRX5_like"/>
    <property type="match status" value="1"/>
</dbReference>
<organism evidence="9 10">
    <name type="scientific">Saccharomycopsis crataegensis</name>
    <dbReference type="NCBI Taxonomy" id="43959"/>
    <lineage>
        <taxon>Eukaryota</taxon>
        <taxon>Fungi</taxon>
        <taxon>Dikarya</taxon>
        <taxon>Ascomycota</taxon>
        <taxon>Saccharomycotina</taxon>
        <taxon>Saccharomycetes</taxon>
        <taxon>Saccharomycopsidaceae</taxon>
        <taxon>Saccharomycopsis</taxon>
    </lineage>
</organism>
<comment type="caution">
    <text evidence="9">The sequence shown here is derived from an EMBL/GenBank/DDBJ whole genome shotgun (WGS) entry which is preliminary data.</text>
</comment>
<dbReference type="Proteomes" id="UP001360560">
    <property type="component" value="Unassembled WGS sequence"/>
</dbReference>
<reference evidence="9 10" key="1">
    <citation type="journal article" date="2023" name="Elife">
        <title>Identification of key yeast species and microbe-microbe interactions impacting larval growth of Drosophila in the wild.</title>
        <authorList>
            <person name="Mure A."/>
            <person name="Sugiura Y."/>
            <person name="Maeda R."/>
            <person name="Honda K."/>
            <person name="Sakurai N."/>
            <person name="Takahashi Y."/>
            <person name="Watada M."/>
            <person name="Katoh T."/>
            <person name="Gotoh A."/>
            <person name="Gotoh Y."/>
            <person name="Taniguchi I."/>
            <person name="Nakamura K."/>
            <person name="Hayashi T."/>
            <person name="Katayama T."/>
            <person name="Uemura T."/>
            <person name="Hattori Y."/>
        </authorList>
    </citation>
    <scope>NUCLEOTIDE SEQUENCE [LARGE SCALE GENOMIC DNA]</scope>
    <source>
        <strain evidence="9 10">SC-9</strain>
    </source>
</reference>
<comment type="similarity">
    <text evidence="1 7">Belongs to the peroxiredoxin family. Prx5 subfamily.</text>
</comment>
<dbReference type="Pfam" id="PF08534">
    <property type="entry name" value="Redoxin"/>
    <property type="match status" value="1"/>
</dbReference>
<dbReference type="PANTHER" id="PTHR10430:SF16">
    <property type="entry name" value="PEROXIREDOXIN-5, MITOCHONDRIAL"/>
    <property type="match status" value="1"/>
</dbReference>
<dbReference type="GO" id="GO:0005777">
    <property type="term" value="C:peroxisome"/>
    <property type="evidence" value="ECO:0007669"/>
    <property type="project" value="TreeGrafter"/>
</dbReference>
<evidence type="ECO:0000313" key="10">
    <source>
        <dbReference type="Proteomes" id="UP001360560"/>
    </source>
</evidence>
<dbReference type="GO" id="GO:0042744">
    <property type="term" value="P:hydrogen peroxide catabolic process"/>
    <property type="evidence" value="ECO:0007669"/>
    <property type="project" value="TreeGrafter"/>
</dbReference>
<dbReference type="Gene3D" id="3.40.30.10">
    <property type="entry name" value="Glutaredoxin"/>
    <property type="match status" value="1"/>
</dbReference>
<dbReference type="AlphaFoldDB" id="A0AAV5QRN6"/>
<keyword evidence="10" id="KW-1185">Reference proteome</keyword>
<protein>
    <recommendedName>
        <fullName evidence="8">Redoxin domain-containing protein</fullName>
    </recommendedName>
</protein>
<dbReference type="PANTHER" id="PTHR10430">
    <property type="entry name" value="PEROXIREDOXIN"/>
    <property type="match status" value="1"/>
</dbReference>
<name>A0AAV5QRN6_9ASCO</name>
<gene>
    <name evidence="9" type="ORF">DASC09_045310</name>
</gene>
<dbReference type="GO" id="GO:0045454">
    <property type="term" value="P:cell redox homeostasis"/>
    <property type="evidence" value="ECO:0007669"/>
    <property type="project" value="TreeGrafter"/>
</dbReference>
<evidence type="ECO:0000256" key="7">
    <source>
        <dbReference type="RuleBase" id="RU366011"/>
    </source>
</evidence>
<feature type="active site" description="Cysteine sulfenic acid (-SOH) intermediate" evidence="6">
    <location>
        <position position="58"/>
    </location>
</feature>
<dbReference type="InterPro" id="IPR013740">
    <property type="entry name" value="Redoxin"/>
</dbReference>
<dbReference type="EMBL" id="BTFZ01000011">
    <property type="protein sequence ID" value="GMM37206.1"/>
    <property type="molecule type" value="Genomic_DNA"/>
</dbReference>
<dbReference type="GO" id="GO:0034599">
    <property type="term" value="P:cellular response to oxidative stress"/>
    <property type="evidence" value="ECO:0007669"/>
    <property type="project" value="InterPro"/>
</dbReference>
<dbReference type="SUPFAM" id="SSF52833">
    <property type="entry name" value="Thioredoxin-like"/>
    <property type="match status" value="1"/>
</dbReference>
<proteinExistence type="inferred from homology"/>
<evidence type="ECO:0000256" key="5">
    <source>
        <dbReference type="ARBA" id="ARBA00023284"/>
    </source>
</evidence>
<evidence type="ECO:0000256" key="6">
    <source>
        <dbReference type="PIRSR" id="PIRSR637944-1"/>
    </source>
</evidence>
<keyword evidence="3 7" id="KW-0049">Antioxidant</keyword>
<evidence type="ECO:0000256" key="2">
    <source>
        <dbReference type="ARBA" id="ARBA00022559"/>
    </source>
</evidence>
<keyword evidence="2 7" id="KW-0575">Peroxidase</keyword>
<keyword evidence="5 7" id="KW-0676">Redox-active center</keyword>
<dbReference type="RefSeq" id="XP_064854202.1">
    <property type="nucleotide sequence ID" value="XM_064998130.1"/>
</dbReference>
<sequence>MLQLGDRLPVGFDFRYIASSNSEDPSCKFPVVLKIDDKLLAGKTIVMVAVPAAFSPTCSDLHIPEFLSDLPRFQKKGIDLVVVLSNNDAFVMDHWKKSLISTTNVDLANYNFDKQTLGKGRTQVLFASDSNTEFSTAIGFTQDSTKMGMGLRTSRYAIVVKNGVVAYCKRETKPGVTVSGSTTVLSKL</sequence>
<evidence type="ECO:0000256" key="3">
    <source>
        <dbReference type="ARBA" id="ARBA00022862"/>
    </source>
</evidence>
<dbReference type="GO" id="GO:0008379">
    <property type="term" value="F:thioredoxin peroxidase activity"/>
    <property type="evidence" value="ECO:0007669"/>
    <property type="project" value="InterPro"/>
</dbReference>
<evidence type="ECO:0000256" key="1">
    <source>
        <dbReference type="ARBA" id="ARBA00010505"/>
    </source>
</evidence>
<dbReference type="GO" id="GO:0005739">
    <property type="term" value="C:mitochondrion"/>
    <property type="evidence" value="ECO:0007669"/>
    <property type="project" value="TreeGrafter"/>
</dbReference>
<comment type="function">
    <text evidence="7">Thiol-specific peroxidase that catalyzes the reduction of hydrogen peroxide and organic hydroperoxides to water and alcohols, respectively. Plays a role in cell protection against oxidative stress by detoxifying peroxides.</text>
</comment>
<dbReference type="GeneID" id="90075181"/>
<dbReference type="InterPro" id="IPR036249">
    <property type="entry name" value="Thioredoxin-like_sf"/>
</dbReference>
<evidence type="ECO:0000259" key="8">
    <source>
        <dbReference type="Pfam" id="PF08534"/>
    </source>
</evidence>
<evidence type="ECO:0000313" key="9">
    <source>
        <dbReference type="EMBL" id="GMM37206.1"/>
    </source>
</evidence>
<accession>A0AAV5QRN6</accession>
<feature type="domain" description="Redoxin" evidence="8">
    <location>
        <begin position="35"/>
        <end position="184"/>
    </location>
</feature>